<protein>
    <submittedName>
        <fullName evidence="5">Response regulator transcription factor</fullName>
    </submittedName>
</protein>
<evidence type="ECO:0000313" key="5">
    <source>
        <dbReference type="EMBL" id="NDY90845.1"/>
    </source>
</evidence>
<dbReference type="AlphaFoldDB" id="A0A7C9TJT9"/>
<dbReference type="InterPro" id="IPR051015">
    <property type="entry name" value="EvgA-like"/>
</dbReference>
<dbReference type="PANTHER" id="PTHR45566:SF1">
    <property type="entry name" value="HTH-TYPE TRANSCRIPTIONAL REGULATOR YHJB-RELATED"/>
    <property type="match status" value="1"/>
</dbReference>
<dbReference type="InterPro" id="IPR016032">
    <property type="entry name" value="Sig_transdc_resp-reg_C-effctor"/>
</dbReference>
<evidence type="ECO:0000256" key="1">
    <source>
        <dbReference type="ARBA" id="ARBA00023125"/>
    </source>
</evidence>
<evidence type="ECO:0000256" key="2">
    <source>
        <dbReference type="PROSITE-ProRule" id="PRU00169"/>
    </source>
</evidence>
<dbReference type="SUPFAM" id="SSF46894">
    <property type="entry name" value="C-terminal effector domain of the bipartite response regulators"/>
    <property type="match status" value="1"/>
</dbReference>
<dbReference type="Proteomes" id="UP000484255">
    <property type="component" value="Unassembled WGS sequence"/>
</dbReference>
<comment type="caution">
    <text evidence="5">The sequence shown here is derived from an EMBL/GenBank/DDBJ whole genome shotgun (WGS) entry which is preliminary data.</text>
</comment>
<dbReference type="PRINTS" id="PR00038">
    <property type="entry name" value="HTHLUXR"/>
</dbReference>
<dbReference type="GO" id="GO:0006355">
    <property type="term" value="P:regulation of DNA-templated transcription"/>
    <property type="evidence" value="ECO:0007669"/>
    <property type="project" value="InterPro"/>
</dbReference>
<dbReference type="InterPro" id="IPR011006">
    <property type="entry name" value="CheY-like_superfamily"/>
</dbReference>
<keyword evidence="1" id="KW-0238">DNA-binding</keyword>
<dbReference type="PROSITE" id="PS50043">
    <property type="entry name" value="HTH_LUXR_2"/>
    <property type="match status" value="1"/>
</dbReference>
<sequence length="216" mass="23267">MKCLLVDDHALFREALTMMIEAHHPAVTLLHADHLADALRLIAQTPDLDLVLLDLSLADSRGLSTLHRTLDSVGEHGSPARVIVLSGHDQPETMAAALEDGAAGFISKRADFDQMEVALRKVMAGGIHVPEGLAGMLTDAPAATLGGAISWDLTPRQSEVLEGIVAGWSNKRIAQRLALSESTVKTHVQAIFDRLGIRTRTQAVVLAAREGWRRTP</sequence>
<evidence type="ECO:0000259" key="3">
    <source>
        <dbReference type="PROSITE" id="PS50043"/>
    </source>
</evidence>
<feature type="modified residue" description="4-aspartylphosphate" evidence="2">
    <location>
        <position position="54"/>
    </location>
</feature>
<dbReference type="RefSeq" id="WP_163456688.1">
    <property type="nucleotide sequence ID" value="NZ_JAAGOH010000005.1"/>
</dbReference>
<dbReference type="EMBL" id="JAAGOH010000005">
    <property type="protein sequence ID" value="NDY90845.1"/>
    <property type="molecule type" value="Genomic_DNA"/>
</dbReference>
<feature type="domain" description="Response regulatory" evidence="4">
    <location>
        <begin position="2"/>
        <end position="123"/>
    </location>
</feature>
<evidence type="ECO:0000313" key="6">
    <source>
        <dbReference type="Proteomes" id="UP000484255"/>
    </source>
</evidence>
<gene>
    <name evidence="5" type="ORF">G3A44_06510</name>
</gene>
<name>A0A7C9TJT9_9BURK</name>
<dbReference type="Gene3D" id="1.10.10.10">
    <property type="entry name" value="Winged helix-like DNA-binding domain superfamily/Winged helix DNA-binding domain"/>
    <property type="match status" value="1"/>
</dbReference>
<dbReference type="InterPro" id="IPR000792">
    <property type="entry name" value="Tscrpt_reg_LuxR_C"/>
</dbReference>
<dbReference type="PANTHER" id="PTHR45566">
    <property type="entry name" value="HTH-TYPE TRANSCRIPTIONAL REGULATOR YHJB-RELATED"/>
    <property type="match status" value="1"/>
</dbReference>
<dbReference type="GO" id="GO:0003677">
    <property type="term" value="F:DNA binding"/>
    <property type="evidence" value="ECO:0007669"/>
    <property type="project" value="UniProtKB-KW"/>
</dbReference>
<evidence type="ECO:0000259" key="4">
    <source>
        <dbReference type="PROSITE" id="PS50110"/>
    </source>
</evidence>
<dbReference type="Gene3D" id="3.40.50.2300">
    <property type="match status" value="1"/>
</dbReference>
<dbReference type="GO" id="GO:0000160">
    <property type="term" value="P:phosphorelay signal transduction system"/>
    <property type="evidence" value="ECO:0007669"/>
    <property type="project" value="InterPro"/>
</dbReference>
<dbReference type="InterPro" id="IPR036388">
    <property type="entry name" value="WH-like_DNA-bd_sf"/>
</dbReference>
<reference evidence="5 6" key="1">
    <citation type="submission" date="2020-02" db="EMBL/GenBank/DDBJ databases">
        <title>Ideonella bacterium strain TBM-1.</title>
        <authorList>
            <person name="Chen W.-M."/>
        </authorList>
    </citation>
    <scope>NUCLEOTIDE SEQUENCE [LARGE SCALE GENOMIC DNA]</scope>
    <source>
        <strain evidence="5 6">TBM-1</strain>
    </source>
</reference>
<dbReference type="Pfam" id="PF00072">
    <property type="entry name" value="Response_reg"/>
    <property type="match status" value="1"/>
</dbReference>
<dbReference type="CDD" id="cd06170">
    <property type="entry name" value="LuxR_C_like"/>
    <property type="match status" value="1"/>
</dbReference>
<dbReference type="PROSITE" id="PS50110">
    <property type="entry name" value="RESPONSE_REGULATORY"/>
    <property type="match status" value="1"/>
</dbReference>
<dbReference type="SUPFAM" id="SSF52172">
    <property type="entry name" value="CheY-like"/>
    <property type="match status" value="1"/>
</dbReference>
<accession>A0A7C9TJT9</accession>
<proteinExistence type="predicted"/>
<dbReference type="InterPro" id="IPR001789">
    <property type="entry name" value="Sig_transdc_resp-reg_receiver"/>
</dbReference>
<keyword evidence="6" id="KW-1185">Reference proteome</keyword>
<dbReference type="SMART" id="SM00448">
    <property type="entry name" value="REC"/>
    <property type="match status" value="1"/>
</dbReference>
<dbReference type="PROSITE" id="PS00622">
    <property type="entry name" value="HTH_LUXR_1"/>
    <property type="match status" value="1"/>
</dbReference>
<organism evidence="5 6">
    <name type="scientific">Ideonella livida</name>
    <dbReference type="NCBI Taxonomy" id="2707176"/>
    <lineage>
        <taxon>Bacteria</taxon>
        <taxon>Pseudomonadati</taxon>
        <taxon>Pseudomonadota</taxon>
        <taxon>Betaproteobacteria</taxon>
        <taxon>Burkholderiales</taxon>
        <taxon>Sphaerotilaceae</taxon>
        <taxon>Ideonella</taxon>
    </lineage>
</organism>
<dbReference type="SMART" id="SM00421">
    <property type="entry name" value="HTH_LUXR"/>
    <property type="match status" value="1"/>
</dbReference>
<keyword evidence="2" id="KW-0597">Phosphoprotein</keyword>
<dbReference type="Pfam" id="PF00196">
    <property type="entry name" value="GerE"/>
    <property type="match status" value="1"/>
</dbReference>
<feature type="domain" description="HTH luxR-type" evidence="3">
    <location>
        <begin position="146"/>
        <end position="211"/>
    </location>
</feature>